<evidence type="ECO:0000259" key="6">
    <source>
        <dbReference type="PROSITE" id="PS51898"/>
    </source>
</evidence>
<name>A0AA48KNZ3_9FLAO</name>
<comment type="similarity">
    <text evidence="1">Belongs to the 'phage' integrase family.</text>
</comment>
<evidence type="ECO:0000256" key="5">
    <source>
        <dbReference type="PROSITE-ProRule" id="PRU01248"/>
    </source>
</evidence>
<dbReference type="GO" id="GO:0006310">
    <property type="term" value="P:DNA recombination"/>
    <property type="evidence" value="ECO:0007669"/>
    <property type="project" value="UniProtKB-KW"/>
</dbReference>
<dbReference type="PROSITE" id="PS51898">
    <property type="entry name" value="TYR_RECOMBINASE"/>
    <property type="match status" value="1"/>
</dbReference>
<keyword evidence="4" id="KW-0233">DNA recombination</keyword>
<dbReference type="Pfam" id="PF00589">
    <property type="entry name" value="Phage_integrase"/>
    <property type="match status" value="1"/>
</dbReference>
<evidence type="ECO:0000256" key="1">
    <source>
        <dbReference type="ARBA" id="ARBA00008857"/>
    </source>
</evidence>
<accession>A0AA48KNZ3</accession>
<keyword evidence="9" id="KW-1185">Reference proteome</keyword>
<keyword evidence="2" id="KW-0229">DNA integration</keyword>
<dbReference type="AlphaFoldDB" id="A0AA48KNZ3"/>
<dbReference type="PANTHER" id="PTHR30349">
    <property type="entry name" value="PHAGE INTEGRASE-RELATED"/>
    <property type="match status" value="1"/>
</dbReference>
<sequence>METKFEDYLNEKGFTESTRSLYVFLTEKFLQYSKDKGIKKQQVDYRMVLKYVAHLKRTNNDRSVTSHLNALKHYFNAIGLPYNPIKINVRRTRTMVTTNTLNKSQLEKIYDEFPMKVSPTDVRNKVLMGLFMFQGIRSKEIKSLTTNCIDLIDGTITIPQGNKSNKRTLKLDHMQLKLMEQYVKSSRQAINPLVDDTLFVTQNGNNCIKGILNQVYPKLKKLPYRPTLELIRASVIKNWLKHYDLRAVQYMAGHRYISSTERYVQPDAEYLRGVIEQYHPIQ</sequence>
<evidence type="ECO:0000256" key="4">
    <source>
        <dbReference type="ARBA" id="ARBA00023172"/>
    </source>
</evidence>
<dbReference type="SUPFAM" id="SSF56349">
    <property type="entry name" value="DNA breaking-rejoining enzymes"/>
    <property type="match status" value="1"/>
</dbReference>
<evidence type="ECO:0000259" key="7">
    <source>
        <dbReference type="PROSITE" id="PS51900"/>
    </source>
</evidence>
<evidence type="ECO:0000256" key="2">
    <source>
        <dbReference type="ARBA" id="ARBA00022908"/>
    </source>
</evidence>
<evidence type="ECO:0000313" key="9">
    <source>
        <dbReference type="Proteomes" id="UP001330184"/>
    </source>
</evidence>
<dbReference type="InterPro" id="IPR025269">
    <property type="entry name" value="SAM-like_dom"/>
</dbReference>
<dbReference type="GO" id="GO:0015074">
    <property type="term" value="P:DNA integration"/>
    <property type="evidence" value="ECO:0007669"/>
    <property type="project" value="UniProtKB-KW"/>
</dbReference>
<feature type="domain" description="Tyr recombinase" evidence="6">
    <location>
        <begin position="96"/>
        <end position="276"/>
    </location>
</feature>
<dbReference type="GO" id="GO:0003677">
    <property type="term" value="F:DNA binding"/>
    <property type="evidence" value="ECO:0007669"/>
    <property type="project" value="UniProtKB-UniRule"/>
</dbReference>
<dbReference type="InterPro" id="IPR002104">
    <property type="entry name" value="Integrase_catalytic"/>
</dbReference>
<dbReference type="PROSITE" id="PS51900">
    <property type="entry name" value="CB"/>
    <property type="match status" value="1"/>
</dbReference>
<dbReference type="PANTHER" id="PTHR30349:SF41">
    <property type="entry name" value="INTEGRASE_RECOMBINASE PROTEIN MJ0367-RELATED"/>
    <property type="match status" value="1"/>
</dbReference>
<feature type="domain" description="Core-binding (CB)" evidence="7">
    <location>
        <begin position="1"/>
        <end position="79"/>
    </location>
</feature>
<dbReference type="InterPro" id="IPR050090">
    <property type="entry name" value="Tyrosine_recombinase_XerCD"/>
</dbReference>
<keyword evidence="3 5" id="KW-0238">DNA-binding</keyword>
<reference evidence="8 9" key="1">
    <citation type="submission" date="2023-01" db="EMBL/GenBank/DDBJ databases">
        <title>Complete genome sequence of Muricauda aquimarina strain IFOP_LL357.</title>
        <authorList>
            <person name="Gajardo G."/>
            <person name="Ueki S."/>
            <person name="Maruyama F."/>
        </authorList>
    </citation>
    <scope>NUCLEOTIDE SEQUENCE [LARGE SCALE GENOMIC DNA]</scope>
    <source>
        <strain evidence="8 9">IFOP_LL357</strain>
    </source>
</reference>
<dbReference type="Gene3D" id="1.10.443.10">
    <property type="entry name" value="Intergrase catalytic core"/>
    <property type="match status" value="1"/>
</dbReference>
<evidence type="ECO:0000313" key="8">
    <source>
        <dbReference type="EMBL" id="BDW93363.1"/>
    </source>
</evidence>
<dbReference type="InterPro" id="IPR011010">
    <property type="entry name" value="DNA_brk_join_enz"/>
</dbReference>
<dbReference type="Pfam" id="PF13102">
    <property type="entry name" value="Phage_int_SAM_5"/>
    <property type="match status" value="1"/>
</dbReference>
<dbReference type="RefSeq" id="WP_338193790.1">
    <property type="nucleotide sequence ID" value="NZ_AP027268.1"/>
</dbReference>
<protein>
    <recommendedName>
        <fullName evidence="10">Integrase</fullName>
    </recommendedName>
</protein>
<proteinExistence type="inferred from homology"/>
<dbReference type="CDD" id="cd00397">
    <property type="entry name" value="DNA_BRE_C"/>
    <property type="match status" value="1"/>
</dbReference>
<dbReference type="EMBL" id="AP027268">
    <property type="protein sequence ID" value="BDW93363.1"/>
    <property type="molecule type" value="Genomic_DNA"/>
</dbReference>
<evidence type="ECO:0000256" key="3">
    <source>
        <dbReference type="ARBA" id="ARBA00023125"/>
    </source>
</evidence>
<dbReference type="InterPro" id="IPR013762">
    <property type="entry name" value="Integrase-like_cat_sf"/>
</dbReference>
<dbReference type="InterPro" id="IPR044068">
    <property type="entry name" value="CB"/>
</dbReference>
<dbReference type="Proteomes" id="UP001330184">
    <property type="component" value="Chromosome"/>
</dbReference>
<organism evidence="8 9">
    <name type="scientific">Flagellimonas marinaquae</name>
    <dbReference type="NCBI Taxonomy" id="254955"/>
    <lineage>
        <taxon>Bacteria</taxon>
        <taxon>Pseudomonadati</taxon>
        <taxon>Bacteroidota</taxon>
        <taxon>Flavobacteriia</taxon>
        <taxon>Flavobacteriales</taxon>
        <taxon>Flavobacteriaceae</taxon>
        <taxon>Flagellimonas</taxon>
    </lineage>
</organism>
<dbReference type="InterPro" id="IPR010998">
    <property type="entry name" value="Integrase_recombinase_N"/>
</dbReference>
<dbReference type="Gene3D" id="1.10.150.130">
    <property type="match status" value="1"/>
</dbReference>
<gene>
    <name evidence="8" type="ORF">MACH07_21950</name>
</gene>
<evidence type="ECO:0008006" key="10">
    <source>
        <dbReference type="Google" id="ProtNLM"/>
    </source>
</evidence>